<comment type="similarity">
    <text evidence="1">Belongs to the DNA polymerase type-B family.</text>
</comment>
<dbReference type="InterPro" id="IPR006172">
    <property type="entry name" value="DNA-dir_DNA_pol_B"/>
</dbReference>
<keyword evidence="4" id="KW-0239">DNA-directed DNA polymerase</keyword>
<dbReference type="PANTHER" id="PTHR33206">
    <property type="entry name" value="PROTEIN CBG10425"/>
    <property type="match status" value="1"/>
</dbReference>
<evidence type="ECO:0000256" key="3">
    <source>
        <dbReference type="ARBA" id="ARBA00022695"/>
    </source>
</evidence>
<feature type="non-terminal residue" evidence="6">
    <location>
        <position position="1544"/>
    </location>
</feature>
<keyword evidence="3" id="KW-0548">Nucleotidyltransferase</keyword>
<dbReference type="PRINTS" id="PR00106">
    <property type="entry name" value="DNAPOLB"/>
</dbReference>
<dbReference type="PANTHER" id="PTHR33206:SF1">
    <property type="entry name" value="DNA-DIRECTED DNA POLYMERASE"/>
    <property type="match status" value="1"/>
</dbReference>
<keyword evidence="2" id="KW-0808">Transferase</keyword>
<comment type="caution">
    <text evidence="6">The sequence shown here is derived from an EMBL/GenBank/DDBJ whole genome shotgun (WGS) entry which is preliminary data.</text>
</comment>
<dbReference type="EMBL" id="SNRW01007111">
    <property type="protein sequence ID" value="KAA6381820.1"/>
    <property type="molecule type" value="Genomic_DNA"/>
</dbReference>
<dbReference type="SUPFAM" id="SSF56747">
    <property type="entry name" value="Prim-pol domain"/>
    <property type="match status" value="1"/>
</dbReference>
<evidence type="ECO:0000256" key="2">
    <source>
        <dbReference type="ARBA" id="ARBA00022679"/>
    </source>
</evidence>
<dbReference type="Gene3D" id="3.30.40.220">
    <property type="match status" value="1"/>
</dbReference>
<evidence type="ECO:0000256" key="1">
    <source>
        <dbReference type="ARBA" id="ARBA00005755"/>
    </source>
</evidence>
<protein>
    <submittedName>
        <fullName evidence="6">Uncharacterized protein</fullName>
    </submittedName>
</protein>
<evidence type="ECO:0000313" key="6">
    <source>
        <dbReference type="EMBL" id="KAA6381820.1"/>
    </source>
</evidence>
<dbReference type="Proteomes" id="UP000324800">
    <property type="component" value="Unassembled WGS sequence"/>
</dbReference>
<organism evidence="6 7">
    <name type="scientific">Streblomastix strix</name>
    <dbReference type="NCBI Taxonomy" id="222440"/>
    <lineage>
        <taxon>Eukaryota</taxon>
        <taxon>Metamonada</taxon>
        <taxon>Preaxostyla</taxon>
        <taxon>Oxymonadida</taxon>
        <taxon>Streblomastigidae</taxon>
        <taxon>Streblomastix</taxon>
    </lineage>
</organism>
<dbReference type="SUPFAM" id="SSF56672">
    <property type="entry name" value="DNA/RNA polymerases"/>
    <property type="match status" value="1"/>
</dbReference>
<evidence type="ECO:0000256" key="5">
    <source>
        <dbReference type="SAM" id="MobiDB-lite"/>
    </source>
</evidence>
<gene>
    <name evidence="6" type="ORF">EZS28_022653</name>
</gene>
<reference evidence="6 7" key="1">
    <citation type="submission" date="2019-03" db="EMBL/GenBank/DDBJ databases">
        <title>Single cell metagenomics reveals metabolic interactions within the superorganism composed of flagellate Streblomastix strix and complex community of Bacteroidetes bacteria on its surface.</title>
        <authorList>
            <person name="Treitli S.C."/>
            <person name="Kolisko M."/>
            <person name="Husnik F."/>
            <person name="Keeling P."/>
            <person name="Hampl V."/>
        </authorList>
    </citation>
    <scope>NUCLEOTIDE SEQUENCE [LARGE SCALE GENOMIC DNA]</scope>
    <source>
        <strain evidence="6">ST1C</strain>
    </source>
</reference>
<name>A0A5J4VH17_9EUKA</name>
<dbReference type="GO" id="GO:0003887">
    <property type="term" value="F:DNA-directed DNA polymerase activity"/>
    <property type="evidence" value="ECO:0007669"/>
    <property type="project" value="UniProtKB-KW"/>
</dbReference>
<feature type="region of interest" description="Disordered" evidence="5">
    <location>
        <begin position="1"/>
        <end position="35"/>
    </location>
</feature>
<dbReference type="InterPro" id="IPR043502">
    <property type="entry name" value="DNA/RNA_pol_sf"/>
</dbReference>
<evidence type="ECO:0000313" key="7">
    <source>
        <dbReference type="Proteomes" id="UP000324800"/>
    </source>
</evidence>
<sequence>MKKPTIPIGKKDFDEEPTQEVEIQPKLNSKGNRIHRKKQENIKEEKYDNYFLDFVIKPDEKIITVNEDKDKHKQLQIETENMIKTILPHADDDHFVFEAIGEQLNNCLNKLDDPVKAKEIKQRLINEDAMKIQNSFIDYYNQTIFDRTSTHNSVPLYNYEKADKRPDYCKKEPWKLTDEEKICVEAYKKEHQYQERTGLAVNIAKCPFLAIVDIDINKKLEKSERTAIREEILRKIEDSKLNVGLVETAHGGLHIYCNTGCICLDNNSMVAVISNEKYAVDIFACAYPENDMPSWDQLRMKYNDKIDRNDENKIGKLRNVVLPFSKIKDKSHDKQSHRSIATSEILEYKVLDNNQQTNSFFMKNLNSLSDVFGSLNFDINVIKYKRKAYREIQDNADNTDLTYEYSIILINGLDNVIVHNYVSDKDNNEASLFTLFLSINSLRKIPEVDEALMNDIYDSVSQLPGLTVKARENFDSKRKQLQNKSSSPYYLQSLVKNTNLVYYKENFLPTLVKKVESKQSRHQITINTDDSNAVKEEPRDFNILLVHFRDKFHFLYISDTQALTGLAYCPICKLHAVKVNDISGHWDRDLKKHIEQCKQNKGKQVMLSGNQIPFAPHITGNKTYEYFWSRQELQKFKPTKYYITYDFETMEEQINKYFGKSINKDDDICNSFQNSALVPLSVASTIKSKKGLKSIYFDVRSNNKDQNFIEQWLEALLEEALQIKQDNSYDDIDVPYDIPVPILGFNSAHFDMIFVLPYLTTFKWHITNYLGDFSHIKRVEVRRKITGVRIQFLDAEMFVTKMKLKEFVNDFGKKSNKRSDNKGIFPYTAFNTTNYNEVLNITEPFEQDQFSNELTQQKLSNSDYFDYQLDQIVIIVNQLGQVIDTIKKFNQRWDYLQYYNELDTQIMIEPIDNLIKMNFNNDLDMFNYLSMASCANATKYKMCCDDLNLNSRYTTKDDPALKQFTPFVLTQEHWNKKVSNYNTQDTNAGRDIQDNVNQADFEYFRDMIKGGQCWFCEVRFTNKNPPTLDRIDNSLGHSKYNVQLACQWCNVKRGNRDPFVTKGLIQLKRYYLAKGLPMPLTDEDTYHKLRPNITGGLANAFHRYNVKDETHINKLKLEGQYIVSYDLDYVMTHVTGYDFNSLYPSVMSGIKHDFIKYSGHRIYMPGYELDRIECVSDKQKQLGLKIINNPLRFSNKKSDIDNVTVFIAEVKGHIDYKYINDYINCPPIIRKYKYKTLESVIGDFMHQHMKDNNMKTGGQENKLTVLLSTMNKYMCFYSYYLWLLIDDCHFIIDDVKCVMTFSKHIGFESFVKKFMQQRIQSKIEGNSGGEQFSKITMNSSYGSDGMNQEHFSDIKLCDIHETFRKHLNGRFKSDRKLADNLYAVEFEQQKFNCKTCLQVAFAVLDCSKYWFMNFYYNFLTPMIDMNRVHLIQCDTDSMMLAVAGDPKQNYKQGFSTVIKDKQFYDQNFYKYFPKPKQVIINESQSILDKIEQLEERKLKIKEVQIENEKKPLGVAYEHCGSTLIALAPKNYWLRQEFDKKDPVV</sequence>
<dbReference type="GO" id="GO:0003676">
    <property type="term" value="F:nucleic acid binding"/>
    <property type="evidence" value="ECO:0007669"/>
    <property type="project" value="InterPro"/>
</dbReference>
<accession>A0A5J4VH17</accession>
<evidence type="ECO:0000256" key="4">
    <source>
        <dbReference type="ARBA" id="ARBA00022932"/>
    </source>
</evidence>
<proteinExistence type="inferred from homology"/>
<dbReference type="GO" id="GO:0000166">
    <property type="term" value="F:nucleotide binding"/>
    <property type="evidence" value="ECO:0007669"/>
    <property type="project" value="InterPro"/>
</dbReference>